<dbReference type="CDD" id="cd02766">
    <property type="entry name" value="MopB_3"/>
    <property type="match status" value="1"/>
</dbReference>
<evidence type="ECO:0000313" key="9">
    <source>
        <dbReference type="EMBL" id="RJG51737.1"/>
    </source>
</evidence>
<dbReference type="GO" id="GO:0051536">
    <property type="term" value="F:iron-sulfur cluster binding"/>
    <property type="evidence" value="ECO:0007669"/>
    <property type="project" value="UniProtKB-KW"/>
</dbReference>
<dbReference type="OrthoDB" id="9759518at2"/>
<evidence type="ECO:0000256" key="2">
    <source>
        <dbReference type="ARBA" id="ARBA00010312"/>
    </source>
</evidence>
<dbReference type="PROSITE" id="PS00490">
    <property type="entry name" value="MOLYBDOPTERIN_PROK_2"/>
    <property type="match status" value="1"/>
</dbReference>
<evidence type="ECO:0000256" key="6">
    <source>
        <dbReference type="ARBA" id="ARBA00023004"/>
    </source>
</evidence>
<evidence type="ECO:0000313" key="10">
    <source>
        <dbReference type="Proteomes" id="UP000283469"/>
    </source>
</evidence>
<gene>
    <name evidence="9" type="ORF">D0Z70_22930</name>
</gene>
<name>A0A418YL76_9SPHN</name>
<dbReference type="InterPro" id="IPR037920">
    <property type="entry name" value="YoaE_C"/>
</dbReference>
<dbReference type="GO" id="GO:0016491">
    <property type="term" value="F:oxidoreductase activity"/>
    <property type="evidence" value="ECO:0007669"/>
    <property type="project" value="UniProtKB-KW"/>
</dbReference>
<dbReference type="PANTHER" id="PTHR43742">
    <property type="entry name" value="TRIMETHYLAMINE-N-OXIDE REDUCTASE"/>
    <property type="match status" value="1"/>
</dbReference>
<dbReference type="Gene3D" id="2.40.40.20">
    <property type="match status" value="1"/>
</dbReference>
<dbReference type="AlphaFoldDB" id="A0A418YL76"/>
<dbReference type="Pfam" id="PF00384">
    <property type="entry name" value="Molybdopterin"/>
    <property type="match status" value="1"/>
</dbReference>
<evidence type="ECO:0000256" key="4">
    <source>
        <dbReference type="ARBA" id="ARBA00022723"/>
    </source>
</evidence>
<dbReference type="Gene3D" id="3.40.228.10">
    <property type="entry name" value="Dimethylsulfoxide Reductase, domain 2"/>
    <property type="match status" value="1"/>
</dbReference>
<dbReference type="InterPro" id="IPR006963">
    <property type="entry name" value="Mopterin_OxRdtase_4Fe-4S_dom"/>
</dbReference>
<protein>
    <submittedName>
        <fullName evidence="9">Molybdopterin oxidoreductase family protein</fullName>
    </submittedName>
</protein>
<keyword evidence="7" id="KW-0411">Iron-sulfur</keyword>
<keyword evidence="10" id="KW-1185">Reference proteome</keyword>
<comment type="cofactor">
    <cofactor evidence="1">
        <name>Mo-bis(molybdopterin guanine dinucleotide)</name>
        <dbReference type="ChEBI" id="CHEBI:60539"/>
    </cofactor>
</comment>
<dbReference type="Pfam" id="PF01568">
    <property type="entry name" value="Molydop_binding"/>
    <property type="match status" value="1"/>
</dbReference>
<dbReference type="InterPro" id="IPR009010">
    <property type="entry name" value="Asp_de-COase-like_dom_sf"/>
</dbReference>
<keyword evidence="3" id="KW-0500">Molybdenum</keyword>
<accession>A0A418YL76</accession>
<dbReference type="RefSeq" id="WP_119750417.1">
    <property type="nucleotide sequence ID" value="NZ_QVRA01000042.1"/>
</dbReference>
<dbReference type="SUPFAM" id="SSF50692">
    <property type="entry name" value="ADC-like"/>
    <property type="match status" value="1"/>
</dbReference>
<dbReference type="Gene3D" id="3.30.2070.10">
    <property type="entry name" value="Formate dehydrogenase/DMSO reductase"/>
    <property type="match status" value="1"/>
</dbReference>
<evidence type="ECO:0000256" key="5">
    <source>
        <dbReference type="ARBA" id="ARBA00023002"/>
    </source>
</evidence>
<dbReference type="EMBL" id="QVRA01000042">
    <property type="protein sequence ID" value="RJG51737.1"/>
    <property type="molecule type" value="Genomic_DNA"/>
</dbReference>
<dbReference type="GO" id="GO:0043546">
    <property type="term" value="F:molybdopterin cofactor binding"/>
    <property type="evidence" value="ECO:0007669"/>
    <property type="project" value="InterPro"/>
</dbReference>
<keyword evidence="6" id="KW-0408">Iron</keyword>
<evidence type="ECO:0000256" key="3">
    <source>
        <dbReference type="ARBA" id="ARBA00022505"/>
    </source>
</evidence>
<comment type="caution">
    <text evidence="9">The sequence shown here is derived from an EMBL/GenBank/DDBJ whole genome shotgun (WGS) entry which is preliminary data.</text>
</comment>
<dbReference type="GO" id="GO:0046872">
    <property type="term" value="F:metal ion binding"/>
    <property type="evidence" value="ECO:0007669"/>
    <property type="project" value="UniProtKB-KW"/>
</dbReference>
<dbReference type="InterPro" id="IPR006656">
    <property type="entry name" value="Mopterin_OxRdtase"/>
</dbReference>
<feature type="domain" description="4Fe-4S Mo/W bis-MGD-type" evidence="8">
    <location>
        <begin position="5"/>
        <end position="62"/>
    </location>
</feature>
<evidence type="ECO:0000259" key="8">
    <source>
        <dbReference type="PROSITE" id="PS51669"/>
    </source>
</evidence>
<dbReference type="InterPro" id="IPR050612">
    <property type="entry name" value="Prok_Mopterin_Oxidored"/>
</dbReference>
<dbReference type="InterPro" id="IPR006655">
    <property type="entry name" value="Mopterin_OxRdtase_prok_CS"/>
</dbReference>
<keyword evidence="4" id="KW-0479">Metal-binding</keyword>
<dbReference type="Pfam" id="PF04879">
    <property type="entry name" value="Molybdop_Fe4S4"/>
    <property type="match status" value="1"/>
</dbReference>
<evidence type="ECO:0000256" key="1">
    <source>
        <dbReference type="ARBA" id="ARBA00001942"/>
    </source>
</evidence>
<dbReference type="PANTHER" id="PTHR43742:SF6">
    <property type="entry name" value="OXIDOREDUCTASE YYAE-RELATED"/>
    <property type="match status" value="1"/>
</dbReference>
<dbReference type="PROSITE" id="PS51669">
    <property type="entry name" value="4FE4S_MOW_BIS_MGD"/>
    <property type="match status" value="1"/>
</dbReference>
<dbReference type="SMART" id="SM00926">
    <property type="entry name" value="Molybdop_Fe4S4"/>
    <property type="match status" value="1"/>
</dbReference>
<dbReference type="Gene3D" id="2.20.25.90">
    <property type="entry name" value="ADC-like domains"/>
    <property type="match status" value="1"/>
</dbReference>
<organism evidence="9 10">
    <name type="scientific">Sphingobium terrigena</name>
    <dbReference type="NCBI Taxonomy" id="2304063"/>
    <lineage>
        <taxon>Bacteria</taxon>
        <taxon>Pseudomonadati</taxon>
        <taxon>Pseudomonadota</taxon>
        <taxon>Alphaproteobacteria</taxon>
        <taxon>Sphingomonadales</taxon>
        <taxon>Sphingomonadaceae</taxon>
        <taxon>Sphingobium</taxon>
    </lineage>
</organism>
<dbReference type="Proteomes" id="UP000283469">
    <property type="component" value="Unassembled WGS sequence"/>
</dbReference>
<dbReference type="SUPFAM" id="SSF53706">
    <property type="entry name" value="Formate dehydrogenase/DMSO reductase, domains 1-3"/>
    <property type="match status" value="1"/>
</dbReference>
<keyword evidence="5" id="KW-0560">Oxidoreductase</keyword>
<dbReference type="CDD" id="cd02786">
    <property type="entry name" value="MopB_CT_3"/>
    <property type="match status" value="1"/>
</dbReference>
<reference evidence="9 10" key="1">
    <citation type="submission" date="2018-08" db="EMBL/GenBank/DDBJ databases">
        <title>Sphingobium sp. EO9.</title>
        <authorList>
            <person name="Park Y."/>
            <person name="Kim K.H."/>
            <person name="Jeon C.O."/>
        </authorList>
    </citation>
    <scope>NUCLEOTIDE SEQUENCE [LARGE SCALE GENOMIC DNA]</scope>
    <source>
        <strain evidence="9 10">EO9</strain>
    </source>
</reference>
<sequence>MASQTETVIGACPQDCPDTCSMIVSKENGKVISVRGNPDQPFTKGRLCVKVNNYQERVNSTDRILYPMRRTGPKGSGLFEQIGWNEALEEITTRWKEIAATSGPKAILPYSYLGTQGILNGLNVGDPFFNKLGATISERTFCDSGACTAYTMTIGHTAGVDPESFVHSRYIVLWASNTLTTNSHHWPFIDEARKRGAKIVVIDPYRTRTARLADLHVPIRPGTDGALALGIIHILFRDGLTDADYISQYSIGADELAERAAEYTPAMVADITGLSAELITELAHGIATSQPSVIRIGVAIERQSGGGQAVRAISCIPALVGSWRRPGGGLLQLPLWAFPVNWGAFIRPDFIGPEPRVLNQWKLGEALTDEMPLDPPIRSLMVYNANPMAMAPEQGRIAQGLAREDLFTVVSEHFLTDTARYADILLPATTQVEQEDIMFSWGHFYLSYNNRAIDPMGEAISNTELFRRLAKAMGFEDPCFSRTDEEQIAQAMLWDAPQMEGITVERLKREGFARLNLPSADEYAPHAQGNFATPSGKCEFKASMAAEGNFVLGLFRQGYDGQQSGEPIDPLPHYIAPQESRFTNPVLAARYPLNLITPKNHAFLSSSFGNLPHQRRHAGEQPVVMHPADAAKYGIAAGERVRVHNDRGTFEAIAQVTKDIRQGVVVAPAGHWASLNSGGATVHAVTSSRYADMGAAPTFSDTLVAVERC</sequence>
<dbReference type="InterPro" id="IPR006657">
    <property type="entry name" value="MoPterin_dinucl-bd_dom"/>
</dbReference>
<comment type="similarity">
    <text evidence="2">Belongs to the prokaryotic molybdopterin-containing oxidoreductase family.</text>
</comment>
<dbReference type="Gene3D" id="3.40.50.740">
    <property type="match status" value="1"/>
</dbReference>
<evidence type="ECO:0000256" key="7">
    <source>
        <dbReference type="ARBA" id="ARBA00023014"/>
    </source>
</evidence>
<proteinExistence type="inferred from homology"/>